<dbReference type="PANTHER" id="PTHR38011">
    <property type="entry name" value="DIHYDROFOLATE REDUCTASE FAMILY PROTEIN (AFU_ORTHOLOGUE AFUA_8G06820)"/>
    <property type="match status" value="1"/>
</dbReference>
<comment type="function">
    <text evidence="1 14">Converts 2,5-diamino-6-(ribosylamino)-4(3h)-pyrimidinone 5'-phosphate into 5-amino-6-(ribosylamino)-2,4(1h,3h)-pyrimidinedione 5'-phosphate.</text>
</comment>
<evidence type="ECO:0000313" key="17">
    <source>
        <dbReference type="Proteomes" id="UP001516662"/>
    </source>
</evidence>
<dbReference type="InterPro" id="IPR002734">
    <property type="entry name" value="RibDG_C"/>
</dbReference>
<comment type="caution">
    <text evidence="16">The sequence shown here is derived from an EMBL/GenBank/DDBJ whole genome shotgun (WGS) entry which is preliminary data.</text>
</comment>
<dbReference type="PROSITE" id="PS51747">
    <property type="entry name" value="CYT_DCMP_DEAMINASES_2"/>
    <property type="match status" value="1"/>
</dbReference>
<evidence type="ECO:0000256" key="5">
    <source>
        <dbReference type="ARBA" id="ARBA00007417"/>
    </source>
</evidence>
<evidence type="ECO:0000256" key="12">
    <source>
        <dbReference type="ARBA" id="ARBA00049861"/>
    </source>
</evidence>
<dbReference type="Gene3D" id="3.40.430.10">
    <property type="entry name" value="Dihydrofolate Reductase, subunit A"/>
    <property type="match status" value="1"/>
</dbReference>
<dbReference type="Pfam" id="PF00383">
    <property type="entry name" value="dCMP_cyt_deam_1"/>
    <property type="match status" value="1"/>
</dbReference>
<dbReference type="InterPro" id="IPR016193">
    <property type="entry name" value="Cytidine_deaminase-like"/>
</dbReference>
<dbReference type="Proteomes" id="UP001516662">
    <property type="component" value="Unassembled WGS sequence"/>
</dbReference>
<dbReference type="NCBIfam" id="TIGR00227">
    <property type="entry name" value="ribD_Cterm"/>
    <property type="match status" value="1"/>
</dbReference>
<dbReference type="InterPro" id="IPR016192">
    <property type="entry name" value="APOBEC/CMP_deaminase_Zn-bd"/>
</dbReference>
<dbReference type="InterPro" id="IPR011549">
    <property type="entry name" value="RibD_C"/>
</dbReference>
<reference evidence="16 17" key="1">
    <citation type="submission" date="2020-10" db="EMBL/GenBank/DDBJ databases">
        <title>Bacillus sp. HD4P25, an endophyte from a halophyte.</title>
        <authorList>
            <person name="Sun J.-Q."/>
        </authorList>
    </citation>
    <scope>NUCLEOTIDE SEQUENCE [LARGE SCALE GENOMIC DNA]</scope>
    <source>
        <strain evidence="16 17">YIM 93174</strain>
    </source>
</reference>
<evidence type="ECO:0000256" key="13">
    <source>
        <dbReference type="ARBA" id="ARBA00049886"/>
    </source>
</evidence>
<evidence type="ECO:0000256" key="3">
    <source>
        <dbReference type="ARBA" id="ARBA00004910"/>
    </source>
</evidence>
<evidence type="ECO:0000256" key="14">
    <source>
        <dbReference type="PIRNR" id="PIRNR006769"/>
    </source>
</evidence>
<evidence type="ECO:0000256" key="8">
    <source>
        <dbReference type="ARBA" id="ARBA00022833"/>
    </source>
</evidence>
<comment type="cofactor">
    <cofactor evidence="14">
        <name>Zn(2+)</name>
        <dbReference type="ChEBI" id="CHEBI:29105"/>
    </cofactor>
    <text evidence="14">Binds 1 zinc ion.</text>
</comment>
<comment type="similarity">
    <text evidence="4 14">In the N-terminal section; belongs to the cytidine and deoxycytidylate deaminase family.</text>
</comment>
<dbReference type="EMBL" id="JADCLJ010000024">
    <property type="protein sequence ID" value="MBE4910352.1"/>
    <property type="molecule type" value="Genomic_DNA"/>
</dbReference>
<dbReference type="InterPro" id="IPR002125">
    <property type="entry name" value="CMP_dCMP_dom"/>
</dbReference>
<feature type="domain" description="CMP/dCMP-type deaminase" evidence="15">
    <location>
        <begin position="1"/>
        <end position="123"/>
    </location>
</feature>
<keyword evidence="14 16" id="KW-0378">Hydrolase</keyword>
<dbReference type="PROSITE" id="PS00903">
    <property type="entry name" value="CYT_DCMP_DEAMINASES_1"/>
    <property type="match status" value="1"/>
</dbReference>
<evidence type="ECO:0000256" key="9">
    <source>
        <dbReference type="ARBA" id="ARBA00022857"/>
    </source>
</evidence>
<keyword evidence="7 14" id="KW-0479">Metal-binding</keyword>
<proteinExistence type="inferred from homology"/>
<evidence type="ECO:0000256" key="4">
    <source>
        <dbReference type="ARBA" id="ARBA00005259"/>
    </source>
</evidence>
<keyword evidence="9 14" id="KW-0521">NADP</keyword>
<dbReference type="EC" id="3.5.4.26" evidence="14"/>
<evidence type="ECO:0000256" key="2">
    <source>
        <dbReference type="ARBA" id="ARBA00004882"/>
    </source>
</evidence>
<keyword evidence="17" id="KW-1185">Reference proteome</keyword>
<name>A0ABR9QPC6_9BACI</name>
<dbReference type="RefSeq" id="WP_193539594.1">
    <property type="nucleotide sequence ID" value="NZ_JADCLJ010000024.1"/>
</dbReference>
<gene>
    <name evidence="16" type="primary">ribD</name>
    <name evidence="16" type="ORF">IMZ08_20130</name>
</gene>
<dbReference type="GO" id="GO:0008835">
    <property type="term" value="F:diaminohydroxyphosphoribosylaminopyrimidine deaminase activity"/>
    <property type="evidence" value="ECO:0007669"/>
    <property type="project" value="UniProtKB-EC"/>
</dbReference>
<dbReference type="NCBIfam" id="TIGR00326">
    <property type="entry name" value="eubact_ribD"/>
    <property type="match status" value="1"/>
</dbReference>
<keyword evidence="10 14" id="KW-0560">Oxidoreductase</keyword>
<dbReference type="PANTHER" id="PTHR38011:SF7">
    <property type="entry name" value="2,5-DIAMINO-6-RIBOSYLAMINO-4(3H)-PYRIMIDINONE 5'-PHOSPHATE REDUCTASE"/>
    <property type="match status" value="1"/>
</dbReference>
<comment type="pathway">
    <text evidence="3 14">Cofactor biosynthesis; riboflavin biosynthesis; 5-amino-6-(D-ribitylamino)uracil from GTP: step 3/4.</text>
</comment>
<keyword evidence="8 14" id="KW-0862">Zinc</keyword>
<dbReference type="GO" id="GO:0008703">
    <property type="term" value="F:5-amino-6-(5-phosphoribosylamino)uracil reductase activity"/>
    <property type="evidence" value="ECO:0007669"/>
    <property type="project" value="UniProtKB-EC"/>
</dbReference>
<dbReference type="Gene3D" id="3.40.140.10">
    <property type="entry name" value="Cytidine Deaminase, domain 2"/>
    <property type="match status" value="1"/>
</dbReference>
<dbReference type="InterPro" id="IPR024072">
    <property type="entry name" value="DHFR-like_dom_sf"/>
</dbReference>
<evidence type="ECO:0000256" key="6">
    <source>
        <dbReference type="ARBA" id="ARBA00022619"/>
    </source>
</evidence>
<sequence>MLDVDYMDLAINVARAGIGQTSPNPVVGAVVVNDNRVVGIGAHLRAGEPHAEVHAIRMAGEKAVNSTIYVTLEPCSHYGKTPPCAELLINSKVKRVVIATTDPNPLVAGKGIKLLKDAGISVEVGVRKEEADALNKVFYHTMSSKLPFVTLKAAISLDGKIATSTGESKWITGETARLDVHKLRHQHDAILVGVGTVIADNPSLTTRLPNGGKNPIRVILDTYLRTPIDAKIVNDGEAETIIIVSNQVEDKKKDLYQTKGVKILSLETKNIVIRDVLALLSTLGITSVFVEGGAQVNGSFVKEKAVNQVITYIAPKIIGGNNAPGSIGGSGFEKMSEVLQLSIESVEQLGEDIKVIAVPKEQI</sequence>
<dbReference type="CDD" id="cd01284">
    <property type="entry name" value="Riboflavin_deaminase-reductase"/>
    <property type="match status" value="1"/>
</dbReference>
<accession>A0ABR9QPC6</accession>
<evidence type="ECO:0000259" key="15">
    <source>
        <dbReference type="PROSITE" id="PS51747"/>
    </source>
</evidence>
<comment type="similarity">
    <text evidence="5 14">In the C-terminal section; belongs to the HTP reductase family.</text>
</comment>
<dbReference type="Pfam" id="PF01872">
    <property type="entry name" value="RibD_C"/>
    <property type="match status" value="1"/>
</dbReference>
<organism evidence="16 17">
    <name type="scientific">Litchfieldia luteola</name>
    <dbReference type="NCBI Taxonomy" id="682179"/>
    <lineage>
        <taxon>Bacteria</taxon>
        <taxon>Bacillati</taxon>
        <taxon>Bacillota</taxon>
        <taxon>Bacilli</taxon>
        <taxon>Bacillales</taxon>
        <taxon>Bacillaceae</taxon>
        <taxon>Litchfieldia</taxon>
    </lineage>
</organism>
<dbReference type="EC" id="1.1.1.193" evidence="14"/>
<dbReference type="PIRSF" id="PIRSF006769">
    <property type="entry name" value="RibD"/>
    <property type="match status" value="1"/>
</dbReference>
<comment type="catalytic activity">
    <reaction evidence="12 14">
        <text>5-amino-6-(5-phospho-D-ribitylamino)uracil + NADP(+) = 5-amino-6-(5-phospho-D-ribosylamino)uracil + NADPH + H(+)</text>
        <dbReference type="Rhea" id="RHEA:17845"/>
        <dbReference type="ChEBI" id="CHEBI:15378"/>
        <dbReference type="ChEBI" id="CHEBI:57783"/>
        <dbReference type="ChEBI" id="CHEBI:58349"/>
        <dbReference type="ChEBI" id="CHEBI:58421"/>
        <dbReference type="ChEBI" id="CHEBI:58453"/>
        <dbReference type="EC" id="1.1.1.193"/>
    </reaction>
</comment>
<dbReference type="InterPro" id="IPR004794">
    <property type="entry name" value="Eubact_RibD"/>
</dbReference>
<protein>
    <recommendedName>
        <fullName evidence="14">Riboflavin biosynthesis protein RibD</fullName>
    </recommendedName>
    <domain>
        <recommendedName>
            <fullName evidence="14">Diaminohydroxyphosphoribosylaminopyrimidine deaminase</fullName>
            <shortName evidence="14">DRAP deaminase</shortName>
            <ecNumber evidence="14">3.5.4.26</ecNumber>
        </recommendedName>
        <alternativeName>
            <fullName evidence="14">Riboflavin-specific deaminase</fullName>
        </alternativeName>
    </domain>
    <domain>
        <recommendedName>
            <fullName evidence="14">5-amino-6-(5-phosphoribosylamino)uracil reductase</fullName>
            <ecNumber evidence="14">1.1.1.193</ecNumber>
        </recommendedName>
        <alternativeName>
            <fullName evidence="14">HTP reductase</fullName>
        </alternativeName>
    </domain>
</protein>
<evidence type="ECO:0000256" key="7">
    <source>
        <dbReference type="ARBA" id="ARBA00022723"/>
    </source>
</evidence>
<evidence type="ECO:0000256" key="1">
    <source>
        <dbReference type="ARBA" id="ARBA00002151"/>
    </source>
</evidence>
<keyword evidence="6 14" id="KW-0686">Riboflavin biosynthesis</keyword>
<evidence type="ECO:0000256" key="11">
    <source>
        <dbReference type="ARBA" id="ARBA00023268"/>
    </source>
</evidence>
<dbReference type="SUPFAM" id="SSF53927">
    <property type="entry name" value="Cytidine deaminase-like"/>
    <property type="match status" value="1"/>
</dbReference>
<evidence type="ECO:0000256" key="10">
    <source>
        <dbReference type="ARBA" id="ARBA00023002"/>
    </source>
</evidence>
<evidence type="ECO:0000313" key="16">
    <source>
        <dbReference type="EMBL" id="MBE4910352.1"/>
    </source>
</evidence>
<dbReference type="InterPro" id="IPR050765">
    <property type="entry name" value="Riboflavin_Biosynth_HTPR"/>
</dbReference>
<comment type="catalytic activity">
    <reaction evidence="13 14">
        <text>2,5-diamino-6-hydroxy-4-(5-phosphoribosylamino)-pyrimidine + H2O + H(+) = 5-amino-6-(5-phospho-D-ribosylamino)uracil + NH4(+)</text>
        <dbReference type="Rhea" id="RHEA:21868"/>
        <dbReference type="ChEBI" id="CHEBI:15377"/>
        <dbReference type="ChEBI" id="CHEBI:15378"/>
        <dbReference type="ChEBI" id="CHEBI:28938"/>
        <dbReference type="ChEBI" id="CHEBI:58453"/>
        <dbReference type="ChEBI" id="CHEBI:58614"/>
        <dbReference type="EC" id="3.5.4.26"/>
    </reaction>
</comment>
<dbReference type="SUPFAM" id="SSF53597">
    <property type="entry name" value="Dihydrofolate reductase-like"/>
    <property type="match status" value="1"/>
</dbReference>
<comment type="pathway">
    <text evidence="2 14">Cofactor biosynthesis; riboflavin biosynthesis; 5-amino-6-(D-ribitylamino)uracil from GTP: step 2/4.</text>
</comment>
<keyword evidence="11" id="KW-0511">Multifunctional enzyme</keyword>